<sequence length="114" mass="13355">MSSRSYQFYHERILNIIPSVLERSYVMGSNFAPQKSSLRYPSNSSNESLLRQNICGSLNAYHPTFHQINNTNVREHPINTNNIPIIFSSLQENYKFHHMIIGINQLLYRLMLQL</sequence>
<dbReference type="EMBL" id="JACXVP010000004">
    <property type="protein sequence ID" value="KAG5609943.1"/>
    <property type="molecule type" value="Genomic_DNA"/>
</dbReference>
<keyword evidence="2" id="KW-1185">Reference proteome</keyword>
<name>A0A9J5ZDD1_SOLCO</name>
<gene>
    <name evidence="1" type="ORF">H5410_021224</name>
</gene>
<dbReference type="Proteomes" id="UP000824120">
    <property type="component" value="Chromosome 4"/>
</dbReference>
<comment type="caution">
    <text evidence="1">The sequence shown here is derived from an EMBL/GenBank/DDBJ whole genome shotgun (WGS) entry which is preliminary data.</text>
</comment>
<organism evidence="1 2">
    <name type="scientific">Solanum commersonii</name>
    <name type="common">Commerson's wild potato</name>
    <name type="synonym">Commerson's nightshade</name>
    <dbReference type="NCBI Taxonomy" id="4109"/>
    <lineage>
        <taxon>Eukaryota</taxon>
        <taxon>Viridiplantae</taxon>
        <taxon>Streptophyta</taxon>
        <taxon>Embryophyta</taxon>
        <taxon>Tracheophyta</taxon>
        <taxon>Spermatophyta</taxon>
        <taxon>Magnoliopsida</taxon>
        <taxon>eudicotyledons</taxon>
        <taxon>Gunneridae</taxon>
        <taxon>Pentapetalae</taxon>
        <taxon>asterids</taxon>
        <taxon>lamiids</taxon>
        <taxon>Solanales</taxon>
        <taxon>Solanaceae</taxon>
        <taxon>Solanoideae</taxon>
        <taxon>Solaneae</taxon>
        <taxon>Solanum</taxon>
    </lineage>
</organism>
<dbReference type="AlphaFoldDB" id="A0A9J5ZDD1"/>
<accession>A0A9J5ZDD1</accession>
<protein>
    <submittedName>
        <fullName evidence="1">Uncharacterized protein</fullName>
    </submittedName>
</protein>
<reference evidence="1 2" key="1">
    <citation type="submission" date="2020-09" db="EMBL/GenBank/DDBJ databases">
        <title>De no assembly of potato wild relative species, Solanum commersonii.</title>
        <authorList>
            <person name="Cho K."/>
        </authorList>
    </citation>
    <scope>NUCLEOTIDE SEQUENCE [LARGE SCALE GENOMIC DNA]</scope>
    <source>
        <strain evidence="1">LZ3.2</strain>
        <tissue evidence="1">Leaf</tissue>
    </source>
</reference>
<evidence type="ECO:0000313" key="2">
    <source>
        <dbReference type="Proteomes" id="UP000824120"/>
    </source>
</evidence>
<evidence type="ECO:0000313" key="1">
    <source>
        <dbReference type="EMBL" id="KAG5609943.1"/>
    </source>
</evidence>
<proteinExistence type="predicted"/>